<proteinExistence type="inferred from homology"/>
<dbReference type="InterPro" id="IPR006183">
    <property type="entry name" value="Pgluconate_DH"/>
</dbReference>
<dbReference type="Pfam" id="PF03446">
    <property type="entry name" value="NAD_binding_2"/>
    <property type="match status" value="1"/>
</dbReference>
<dbReference type="SUPFAM" id="SSF48179">
    <property type="entry name" value="6-phosphogluconate dehydrogenase C-terminal domain-like"/>
    <property type="match status" value="1"/>
</dbReference>
<keyword evidence="2" id="KW-0560">Oxidoreductase</keyword>
<organism evidence="5">
    <name type="scientific">marine metagenome</name>
    <dbReference type="NCBI Taxonomy" id="408172"/>
    <lineage>
        <taxon>unclassified sequences</taxon>
        <taxon>metagenomes</taxon>
        <taxon>ecological metagenomes</taxon>
    </lineage>
</organism>
<dbReference type="SUPFAM" id="SSF51735">
    <property type="entry name" value="NAD(P)-binding Rossmann-fold domains"/>
    <property type="match status" value="1"/>
</dbReference>
<feature type="domain" description="6-phosphogluconate dehydrogenase C-terminal" evidence="4">
    <location>
        <begin position="169"/>
        <end position="303"/>
    </location>
</feature>
<dbReference type="InterPro" id="IPR008927">
    <property type="entry name" value="6-PGluconate_DH-like_C_sf"/>
</dbReference>
<reference evidence="5" key="1">
    <citation type="submission" date="2018-05" db="EMBL/GenBank/DDBJ databases">
        <authorList>
            <person name="Lanie J.A."/>
            <person name="Ng W.-L."/>
            <person name="Kazmierczak K.M."/>
            <person name="Andrzejewski T.M."/>
            <person name="Davidsen T.M."/>
            <person name="Wayne K.J."/>
            <person name="Tettelin H."/>
            <person name="Glass J.I."/>
            <person name="Rusch D."/>
            <person name="Podicherti R."/>
            <person name="Tsui H.-C.T."/>
            <person name="Winkler M.E."/>
        </authorList>
    </citation>
    <scope>NUCLEOTIDE SEQUENCE</scope>
</reference>
<dbReference type="EMBL" id="UINC01010101">
    <property type="protein sequence ID" value="SVA45063.1"/>
    <property type="molecule type" value="Genomic_DNA"/>
</dbReference>
<dbReference type="PANTHER" id="PTHR11811">
    <property type="entry name" value="6-PHOSPHOGLUCONATE DEHYDROGENASE"/>
    <property type="match status" value="1"/>
</dbReference>
<dbReference type="GO" id="GO:0019521">
    <property type="term" value="P:D-gluconate metabolic process"/>
    <property type="evidence" value="ECO:0007669"/>
    <property type="project" value="UniProtKB-KW"/>
</dbReference>
<dbReference type="GO" id="GO:0006098">
    <property type="term" value="P:pentose-phosphate shunt"/>
    <property type="evidence" value="ECO:0007669"/>
    <property type="project" value="InterPro"/>
</dbReference>
<sequence length="303" mass="32453">MKLGMIGLGRMGGNMAERLISGGHQIVAYDSDDLAVAALTEKGASAAQSLSDVVSQLNPPRTVWVMVPAGDITENTLTDLIEILDPGDTLIDGGNSNYKQSIRRAEHARQNGIDFLDSGTSGGIWGLSNGYCLTIGGNRQAYDRNRPIFQALAPDDSKGDLYVGPSGSGHYVKMIHNGIEYGLMQAYAEGFELLTAKTEFNLDIAAIAENWTRGSVIRSWLLELTATELGKDSGLESLSSYVDDSGEGRWAVETSVELAVPAPVISAALQMRFRSRQNDPLGGKMLAAMRNGFGGHAVKKSDR</sequence>
<dbReference type="InterPro" id="IPR004849">
    <property type="entry name" value="6DGDH_YqeC"/>
</dbReference>
<dbReference type="InterPro" id="IPR002204">
    <property type="entry name" value="3-OH-isobutyrate_DH-rel_CS"/>
</dbReference>
<comment type="similarity">
    <text evidence="1">Belongs to the 6-phosphogluconate dehydrogenase family.</text>
</comment>
<dbReference type="PROSITE" id="PS00895">
    <property type="entry name" value="3_HYDROXYISOBUT_DH"/>
    <property type="match status" value="1"/>
</dbReference>
<dbReference type="GO" id="GO:0004616">
    <property type="term" value="F:phosphogluconate dehydrogenase (decarboxylating) activity"/>
    <property type="evidence" value="ECO:0007669"/>
    <property type="project" value="InterPro"/>
</dbReference>
<dbReference type="NCBIfam" id="NF007161">
    <property type="entry name" value="PRK09599.1"/>
    <property type="match status" value="1"/>
</dbReference>
<dbReference type="InterPro" id="IPR006115">
    <property type="entry name" value="6PGDH_NADP-bd"/>
</dbReference>
<dbReference type="InterPro" id="IPR006114">
    <property type="entry name" value="6PGDH_C"/>
</dbReference>
<dbReference type="InterPro" id="IPR036291">
    <property type="entry name" value="NAD(P)-bd_dom_sf"/>
</dbReference>
<dbReference type="InterPro" id="IPR013328">
    <property type="entry name" value="6PGD_dom2"/>
</dbReference>
<dbReference type="SMART" id="SM01350">
    <property type="entry name" value="6PGD"/>
    <property type="match status" value="1"/>
</dbReference>
<evidence type="ECO:0000256" key="2">
    <source>
        <dbReference type="ARBA" id="ARBA00023002"/>
    </source>
</evidence>
<name>A0A381VZI6_9ZZZZ</name>
<dbReference type="NCBIfam" id="TIGR00872">
    <property type="entry name" value="gnd_rel"/>
    <property type="match status" value="1"/>
</dbReference>
<dbReference type="PRINTS" id="PR00076">
    <property type="entry name" value="6PGDHDRGNASE"/>
</dbReference>
<dbReference type="AlphaFoldDB" id="A0A381VZI6"/>
<gene>
    <name evidence="5" type="ORF">METZ01_LOCUS97917</name>
</gene>
<dbReference type="GO" id="GO:0050661">
    <property type="term" value="F:NADP binding"/>
    <property type="evidence" value="ECO:0007669"/>
    <property type="project" value="InterPro"/>
</dbReference>
<dbReference type="Gene3D" id="3.40.50.720">
    <property type="entry name" value="NAD(P)-binding Rossmann-like Domain"/>
    <property type="match status" value="1"/>
</dbReference>
<evidence type="ECO:0000256" key="1">
    <source>
        <dbReference type="ARBA" id="ARBA00008419"/>
    </source>
</evidence>
<evidence type="ECO:0000256" key="3">
    <source>
        <dbReference type="ARBA" id="ARBA00023064"/>
    </source>
</evidence>
<evidence type="ECO:0000259" key="4">
    <source>
        <dbReference type="SMART" id="SM01350"/>
    </source>
</evidence>
<protein>
    <recommendedName>
        <fullName evidence="4">6-phosphogluconate dehydrogenase C-terminal domain-containing protein</fullName>
    </recommendedName>
</protein>
<accession>A0A381VZI6</accession>
<dbReference type="Pfam" id="PF00393">
    <property type="entry name" value="6PGD"/>
    <property type="match status" value="1"/>
</dbReference>
<dbReference type="Gene3D" id="1.10.1040.10">
    <property type="entry name" value="N-(1-d-carboxylethyl)-l-norvaline Dehydrogenase, domain 2"/>
    <property type="match status" value="1"/>
</dbReference>
<evidence type="ECO:0000313" key="5">
    <source>
        <dbReference type="EMBL" id="SVA45063.1"/>
    </source>
</evidence>
<keyword evidence="3" id="KW-0311">Gluconate utilization</keyword>